<name>A0AAV7XH33_9NEOP</name>
<keyword evidence="4 9" id="KW-0720">Serine protease</keyword>
<dbReference type="AlphaFoldDB" id="A0AAV7XH33"/>
<keyword evidence="13" id="KW-1185">Reference proteome</keyword>
<dbReference type="NCBIfam" id="NF009205">
    <property type="entry name" value="PRK12553.1"/>
    <property type="match status" value="1"/>
</dbReference>
<dbReference type="Pfam" id="PF00574">
    <property type="entry name" value="CLP_protease"/>
    <property type="match status" value="1"/>
</dbReference>
<feature type="active site" evidence="8">
    <location>
        <position position="155"/>
    </location>
</feature>
<keyword evidence="2 9" id="KW-0645">Protease</keyword>
<dbReference type="PRINTS" id="PR00127">
    <property type="entry name" value="CLPPROTEASEP"/>
</dbReference>
<dbReference type="EMBL" id="JAPTSV010000009">
    <property type="protein sequence ID" value="KAJ1524286.1"/>
    <property type="molecule type" value="Genomic_DNA"/>
</dbReference>
<evidence type="ECO:0000256" key="11">
    <source>
        <dbReference type="SAM" id="MobiDB-lite"/>
    </source>
</evidence>
<dbReference type="PROSITE" id="PS00381">
    <property type="entry name" value="CLP_PROTEASE_SER"/>
    <property type="match status" value="1"/>
</dbReference>
<dbReference type="NCBIfam" id="NF001368">
    <property type="entry name" value="PRK00277.1"/>
    <property type="match status" value="1"/>
</dbReference>
<evidence type="ECO:0000256" key="3">
    <source>
        <dbReference type="ARBA" id="ARBA00022801"/>
    </source>
</evidence>
<dbReference type="PANTHER" id="PTHR10381">
    <property type="entry name" value="ATP-DEPENDENT CLP PROTEASE PROTEOLYTIC SUBUNIT"/>
    <property type="match status" value="1"/>
</dbReference>
<dbReference type="CDD" id="cd07017">
    <property type="entry name" value="S14_ClpP_2"/>
    <property type="match status" value="1"/>
</dbReference>
<proteinExistence type="inferred from homology"/>
<dbReference type="InterPro" id="IPR018215">
    <property type="entry name" value="ClpP_Ser_AS"/>
</dbReference>
<dbReference type="EC" id="3.4.21.92" evidence="9"/>
<evidence type="ECO:0000256" key="9">
    <source>
        <dbReference type="RuleBase" id="RU000549"/>
    </source>
</evidence>
<organism evidence="12 13">
    <name type="scientific">Megalurothrips usitatus</name>
    <name type="common">bean blossom thrips</name>
    <dbReference type="NCBI Taxonomy" id="439358"/>
    <lineage>
        <taxon>Eukaryota</taxon>
        <taxon>Metazoa</taxon>
        <taxon>Ecdysozoa</taxon>
        <taxon>Arthropoda</taxon>
        <taxon>Hexapoda</taxon>
        <taxon>Insecta</taxon>
        <taxon>Pterygota</taxon>
        <taxon>Neoptera</taxon>
        <taxon>Paraneoptera</taxon>
        <taxon>Thysanoptera</taxon>
        <taxon>Terebrantia</taxon>
        <taxon>Thripoidea</taxon>
        <taxon>Thripidae</taxon>
        <taxon>Megalurothrips</taxon>
    </lineage>
</organism>
<evidence type="ECO:0000256" key="8">
    <source>
        <dbReference type="PROSITE-ProRule" id="PRU10086"/>
    </source>
</evidence>
<dbReference type="GO" id="GO:0009368">
    <property type="term" value="C:endopeptidase Clp complex"/>
    <property type="evidence" value="ECO:0007669"/>
    <property type="project" value="TreeGrafter"/>
</dbReference>
<evidence type="ECO:0000256" key="5">
    <source>
        <dbReference type="ARBA" id="ARBA00059384"/>
    </source>
</evidence>
<dbReference type="PROSITE" id="PS00382">
    <property type="entry name" value="CLP_PROTEASE_HIS"/>
    <property type="match status" value="1"/>
</dbReference>
<sequence length="243" mass="26978">MWSRITSSVQLCKPALTVFGTKKPLHISPMQHLNMIPMVIEQTGRGERAYDIYSRLLKERIICVMGPVTDDLASVVVAQLLFLQSESSKKPVHMYINSPGGVVTAGLGIYDTMQYILPPIATWCVGQACSMASLLLAGGAPGMRHSLPHARIMIHQPSGQAHGQATDIVLQAEEIMKLKRLLNNLYVKHTHQPLELIEASMERDKFMTPAESKEFGIIDKILDHPPKHGDLKEDTQQQHLQSA</sequence>
<dbReference type="InterPro" id="IPR001907">
    <property type="entry name" value="ClpP"/>
</dbReference>
<feature type="active site" evidence="7">
    <location>
        <position position="130"/>
    </location>
</feature>
<dbReference type="InterPro" id="IPR033135">
    <property type="entry name" value="ClpP_His_AS"/>
</dbReference>
<protein>
    <recommendedName>
        <fullName evidence="10">ATP-dependent Clp protease proteolytic subunit</fullName>
        <ecNumber evidence="9">3.4.21.92</ecNumber>
    </recommendedName>
</protein>
<evidence type="ECO:0000256" key="10">
    <source>
        <dbReference type="RuleBase" id="RU003567"/>
    </source>
</evidence>
<dbReference type="GO" id="GO:0006515">
    <property type="term" value="P:protein quality control for misfolded or incompletely synthesized proteins"/>
    <property type="evidence" value="ECO:0007669"/>
    <property type="project" value="TreeGrafter"/>
</dbReference>
<evidence type="ECO:0000256" key="6">
    <source>
        <dbReference type="ARBA" id="ARBA00065540"/>
    </source>
</evidence>
<evidence type="ECO:0000313" key="13">
    <source>
        <dbReference type="Proteomes" id="UP001075354"/>
    </source>
</evidence>
<comment type="caution">
    <text evidence="12">The sequence shown here is derived from an EMBL/GenBank/DDBJ whole genome shotgun (WGS) entry which is preliminary data.</text>
</comment>
<evidence type="ECO:0000256" key="1">
    <source>
        <dbReference type="ARBA" id="ARBA00007039"/>
    </source>
</evidence>
<dbReference type="GO" id="GO:0004252">
    <property type="term" value="F:serine-type endopeptidase activity"/>
    <property type="evidence" value="ECO:0007669"/>
    <property type="project" value="UniProtKB-EC"/>
</dbReference>
<reference evidence="12" key="1">
    <citation type="submission" date="2022-12" db="EMBL/GenBank/DDBJ databases">
        <title>Chromosome-level genome assembly of the bean flower thrips Megalurothrips usitatus.</title>
        <authorList>
            <person name="Ma L."/>
            <person name="Liu Q."/>
            <person name="Li H."/>
            <person name="Cai W."/>
        </authorList>
    </citation>
    <scope>NUCLEOTIDE SEQUENCE</scope>
    <source>
        <strain evidence="12">Cailab_2022a</strain>
    </source>
</reference>
<dbReference type="InterPro" id="IPR023562">
    <property type="entry name" value="ClpP/TepA"/>
</dbReference>
<accession>A0AAV7XH33</accession>
<comment type="subunit">
    <text evidence="6">Tetradecamer that assembles into a two heptameric rings with a central cavity.</text>
</comment>
<feature type="region of interest" description="Disordered" evidence="11">
    <location>
        <begin position="224"/>
        <end position="243"/>
    </location>
</feature>
<evidence type="ECO:0000313" key="12">
    <source>
        <dbReference type="EMBL" id="KAJ1524286.1"/>
    </source>
</evidence>
<evidence type="ECO:0000256" key="7">
    <source>
        <dbReference type="PROSITE-ProRule" id="PRU10085"/>
    </source>
</evidence>
<evidence type="ECO:0000256" key="2">
    <source>
        <dbReference type="ARBA" id="ARBA00022670"/>
    </source>
</evidence>
<evidence type="ECO:0000256" key="4">
    <source>
        <dbReference type="ARBA" id="ARBA00022825"/>
    </source>
</evidence>
<dbReference type="Proteomes" id="UP001075354">
    <property type="component" value="Chromosome 9"/>
</dbReference>
<dbReference type="PANTHER" id="PTHR10381:SF11">
    <property type="entry name" value="ATP-DEPENDENT CLP PROTEASE PROTEOLYTIC SUBUNIT, MITOCHONDRIAL"/>
    <property type="match status" value="1"/>
</dbReference>
<comment type="function">
    <text evidence="5">Clp cleaves peptides in various proteins in a process that requires ATP hydrolysis. Clp may be responsible for a fairly general and central housekeeping function rather than for the degradation of specific substrates.</text>
</comment>
<dbReference type="HAMAP" id="MF_00444">
    <property type="entry name" value="ClpP"/>
    <property type="match status" value="1"/>
</dbReference>
<comment type="similarity">
    <text evidence="1 10">Belongs to the peptidase S14 family.</text>
</comment>
<dbReference type="GO" id="GO:0004176">
    <property type="term" value="F:ATP-dependent peptidase activity"/>
    <property type="evidence" value="ECO:0007669"/>
    <property type="project" value="InterPro"/>
</dbReference>
<dbReference type="GO" id="GO:0051117">
    <property type="term" value="F:ATPase binding"/>
    <property type="evidence" value="ECO:0007669"/>
    <property type="project" value="TreeGrafter"/>
</dbReference>
<feature type="compositionally biased region" description="Basic and acidic residues" evidence="11">
    <location>
        <begin position="224"/>
        <end position="236"/>
    </location>
</feature>
<dbReference type="InterPro" id="IPR029045">
    <property type="entry name" value="ClpP/crotonase-like_dom_sf"/>
</dbReference>
<dbReference type="SUPFAM" id="SSF52096">
    <property type="entry name" value="ClpP/crotonase"/>
    <property type="match status" value="1"/>
</dbReference>
<dbReference type="FunFam" id="3.90.226.10:FF:000001">
    <property type="entry name" value="ATP-dependent Clp protease proteolytic subunit"/>
    <property type="match status" value="1"/>
</dbReference>
<gene>
    <name evidence="12" type="ORF">ONE63_010798</name>
</gene>
<dbReference type="Gene3D" id="3.90.226.10">
    <property type="entry name" value="2-enoyl-CoA Hydratase, Chain A, domain 1"/>
    <property type="match status" value="1"/>
</dbReference>
<keyword evidence="3 9" id="KW-0378">Hydrolase</keyword>